<reference evidence="2 3" key="1">
    <citation type="journal article" date="2014" name="PLoS Genet.">
        <title>Phylogenetically driven sequencing of extremely halophilic archaea reveals strategies for static and dynamic osmo-response.</title>
        <authorList>
            <person name="Becker E.A."/>
            <person name="Seitzer P.M."/>
            <person name="Tritt A."/>
            <person name="Larsen D."/>
            <person name="Krusor M."/>
            <person name="Yao A.I."/>
            <person name="Wu D."/>
            <person name="Madern D."/>
            <person name="Eisen J.A."/>
            <person name="Darling A.E."/>
            <person name="Facciotti M.T."/>
        </authorList>
    </citation>
    <scope>NUCLEOTIDE SEQUENCE [LARGE SCALE GENOMIC DNA]</scope>
    <source>
        <strain evidence="2 3">JCM 12255</strain>
    </source>
</reference>
<dbReference type="STRING" id="1227499.C493_11257"/>
<dbReference type="RefSeq" id="WP_007259532.1">
    <property type="nucleotide sequence ID" value="NZ_AOHZ01000050.1"/>
</dbReference>
<evidence type="ECO:0000313" key="3">
    <source>
        <dbReference type="Proteomes" id="UP000011602"/>
    </source>
</evidence>
<dbReference type="GO" id="GO:0030151">
    <property type="term" value="F:molybdenum ion binding"/>
    <property type="evidence" value="ECO:0007669"/>
    <property type="project" value="InterPro"/>
</dbReference>
<dbReference type="AlphaFoldDB" id="L9X1R6"/>
<evidence type="ECO:0000313" key="2">
    <source>
        <dbReference type="EMBL" id="ELY55537.1"/>
    </source>
</evidence>
<gene>
    <name evidence="2" type="ORF">C493_11257</name>
</gene>
<dbReference type="Pfam" id="PF03476">
    <property type="entry name" value="MOSC_N"/>
    <property type="match status" value="1"/>
</dbReference>
<dbReference type="Proteomes" id="UP000011602">
    <property type="component" value="Unassembled WGS sequence"/>
</dbReference>
<dbReference type="eggNOG" id="arCOG04766">
    <property type="taxonomic scope" value="Archaea"/>
</dbReference>
<evidence type="ECO:0000259" key="1">
    <source>
        <dbReference type="PROSITE" id="PS51340"/>
    </source>
</evidence>
<accession>L9X1R6</accession>
<protein>
    <submittedName>
        <fullName evidence="2">MOSC domain-containing protein</fullName>
    </submittedName>
</protein>
<dbReference type="GO" id="GO:0003824">
    <property type="term" value="F:catalytic activity"/>
    <property type="evidence" value="ECO:0007669"/>
    <property type="project" value="InterPro"/>
</dbReference>
<dbReference type="InterPro" id="IPR011037">
    <property type="entry name" value="Pyrv_Knase-like_insert_dom_sf"/>
</dbReference>
<proteinExistence type="predicted"/>
<dbReference type="InterPro" id="IPR005302">
    <property type="entry name" value="MoCF_Sase_C"/>
</dbReference>
<keyword evidence="3" id="KW-1185">Reference proteome</keyword>
<dbReference type="PATRIC" id="fig|1227499.3.peg.2297"/>
<dbReference type="PROSITE" id="PS51340">
    <property type="entry name" value="MOSC"/>
    <property type="match status" value="1"/>
</dbReference>
<sequence>MARLERLTVYPVKGLDGIDLEATTVLEGGTLAHDREFALFDTDGEVINGKRTERVHDLRTDFDPETTELAVSVAGDAAGTDEEGTATATGVTVDTDAQFDLGDAADRERAADWFGDYFGEELTLERDRTLGYVDRREMGPSVISTATLEAVADWFDDLTVESVRRRMRANVEVDGVEPFWEDRFVGDDAPAFEIDGVRLEGVTPCGRCVVPTRDPETGEPDSEFRRRFVEKREETFPDWADEGAFDHYYTLMLIARVPAEDRGTSLEVGDPVRVLDGD</sequence>
<dbReference type="Pfam" id="PF03473">
    <property type="entry name" value="MOSC"/>
    <property type="match status" value="1"/>
</dbReference>
<name>L9X1R6_9EURY</name>
<dbReference type="OrthoDB" id="211216at2157"/>
<dbReference type="EMBL" id="AOHZ01000050">
    <property type="protein sequence ID" value="ELY55537.1"/>
    <property type="molecule type" value="Genomic_DNA"/>
</dbReference>
<organism evidence="2 3">
    <name type="scientific">Natronolimnohabitans innermongolicus JCM 12255</name>
    <dbReference type="NCBI Taxonomy" id="1227499"/>
    <lineage>
        <taxon>Archaea</taxon>
        <taxon>Methanobacteriati</taxon>
        <taxon>Methanobacteriota</taxon>
        <taxon>Stenosarchaea group</taxon>
        <taxon>Halobacteria</taxon>
        <taxon>Halobacteriales</taxon>
        <taxon>Natrialbaceae</taxon>
        <taxon>Natronolimnohabitans</taxon>
    </lineage>
</organism>
<comment type="caution">
    <text evidence="2">The sequence shown here is derived from an EMBL/GenBank/DDBJ whole genome shotgun (WGS) entry which is preliminary data.</text>
</comment>
<dbReference type="InterPro" id="IPR005303">
    <property type="entry name" value="MOCOS_middle"/>
</dbReference>
<dbReference type="SUPFAM" id="SSF50800">
    <property type="entry name" value="PK beta-barrel domain-like"/>
    <property type="match status" value="1"/>
</dbReference>
<dbReference type="GO" id="GO:0030170">
    <property type="term" value="F:pyridoxal phosphate binding"/>
    <property type="evidence" value="ECO:0007669"/>
    <property type="project" value="InterPro"/>
</dbReference>
<feature type="domain" description="MOSC" evidence="1">
    <location>
        <begin position="103"/>
        <end position="275"/>
    </location>
</feature>